<accession>Q7T4K1</accession>
<organism evidence="4 5">
    <name type="scientific">Pea stem necrosis virus</name>
    <dbReference type="NCBI Taxonomy" id="199361"/>
    <lineage>
        <taxon>Viruses</taxon>
        <taxon>Riboviria</taxon>
        <taxon>Orthornavirae</taxon>
        <taxon>Kitrinoviricota</taxon>
        <taxon>Tolucaviricetes</taxon>
        <taxon>Tolivirales</taxon>
        <taxon>Tombusviridae</taxon>
        <taxon>Procedovirinae</taxon>
        <taxon>Gammacarmovirus</taxon>
        <taxon>Gammacarmovirus pisi</taxon>
    </lineage>
</organism>
<sequence length="63" mass="7013">MSSPEIKVNLKERSRSVESKERTGKQSMGRKVANDAISAKNQGMMGASVYYADEIVVNINFNF</sequence>
<dbReference type="Pfam" id="PF05318">
    <property type="entry name" value="Tombus_movement"/>
    <property type="match status" value="1"/>
</dbReference>
<dbReference type="GO" id="GO:0046740">
    <property type="term" value="P:transport of virus in host, cell to cell"/>
    <property type="evidence" value="ECO:0007669"/>
    <property type="project" value="UniProtKB-KW"/>
</dbReference>
<evidence type="ECO:0000313" key="4">
    <source>
        <dbReference type="EMBL" id="BAC78644.1"/>
    </source>
</evidence>
<protein>
    <submittedName>
        <fullName evidence="4">p7 product</fullName>
    </submittedName>
</protein>
<dbReference type="EMBL" id="AB086951">
    <property type="protein sequence ID" value="BAC78644.1"/>
    <property type="molecule type" value="Genomic_RNA"/>
</dbReference>
<dbReference type="RefSeq" id="NP_862837.1">
    <property type="nucleotide sequence ID" value="NC_004995.1"/>
</dbReference>
<name>Q7T4K1_9TOMB</name>
<keyword evidence="2" id="KW-0916">Viral movement protein</keyword>
<dbReference type="OrthoDB" id="40852at10239"/>
<keyword evidence="1" id="KW-0813">Transport</keyword>
<evidence type="ECO:0000256" key="2">
    <source>
        <dbReference type="ARBA" id="ARBA00023031"/>
    </source>
</evidence>
<proteinExistence type="predicted"/>
<dbReference type="InterPro" id="IPR007982">
    <property type="entry name" value="Tombusvirus_movement"/>
</dbReference>
<dbReference type="Proteomes" id="UP000202054">
    <property type="component" value="Segment"/>
</dbReference>
<feature type="compositionally biased region" description="Basic and acidic residues" evidence="3">
    <location>
        <begin position="8"/>
        <end position="24"/>
    </location>
</feature>
<evidence type="ECO:0000256" key="1">
    <source>
        <dbReference type="ARBA" id="ARBA00022448"/>
    </source>
</evidence>
<feature type="region of interest" description="Disordered" evidence="3">
    <location>
        <begin position="1"/>
        <end position="32"/>
    </location>
</feature>
<evidence type="ECO:0000313" key="5">
    <source>
        <dbReference type="Proteomes" id="UP000202054"/>
    </source>
</evidence>
<keyword evidence="5" id="KW-1185">Reference proteome</keyword>
<evidence type="ECO:0000256" key="3">
    <source>
        <dbReference type="SAM" id="MobiDB-lite"/>
    </source>
</evidence>
<gene>
    <name evidence="4" type="primary">p7</name>
</gene>
<dbReference type="GeneID" id="1482029"/>
<reference evidence="4 5" key="1">
    <citation type="journal article" date="2002" name="Intervirology">
        <title>The genome organization of pea stem necrosis virus and its assignment to the genus Carmovirus.</title>
        <authorList>
            <person name="Suzuki S."/>
            <person name="Hase S."/>
            <person name="Takahashi T."/>
            <person name="Ikegami M."/>
        </authorList>
    </citation>
    <scope>NUCLEOTIDE SEQUENCE [LARGE SCALE GENOMIC DNA]</scope>
</reference>
<dbReference type="KEGG" id="vg:1482029"/>